<protein>
    <submittedName>
        <fullName evidence="2">Uncharacterized protein</fullName>
    </submittedName>
</protein>
<organism evidence="2 3">
    <name type="scientific">Streptomyces canus</name>
    <dbReference type="NCBI Taxonomy" id="58343"/>
    <lineage>
        <taxon>Bacteria</taxon>
        <taxon>Bacillati</taxon>
        <taxon>Actinomycetota</taxon>
        <taxon>Actinomycetes</taxon>
        <taxon>Kitasatosporales</taxon>
        <taxon>Streptomycetaceae</taxon>
        <taxon>Streptomyces</taxon>
        <taxon>Streptomyces aurantiacus group</taxon>
    </lineage>
</organism>
<proteinExistence type="predicted"/>
<dbReference type="AlphaFoldDB" id="A0A101SAV7"/>
<name>A0A101SAV7_9ACTN</name>
<dbReference type="Proteomes" id="UP000053669">
    <property type="component" value="Unassembled WGS sequence"/>
</dbReference>
<dbReference type="EMBL" id="LMWU01000017">
    <property type="protein sequence ID" value="KUN70277.1"/>
    <property type="molecule type" value="Genomic_DNA"/>
</dbReference>
<feature type="region of interest" description="Disordered" evidence="1">
    <location>
        <begin position="121"/>
        <end position="150"/>
    </location>
</feature>
<evidence type="ECO:0000256" key="1">
    <source>
        <dbReference type="SAM" id="MobiDB-lite"/>
    </source>
</evidence>
<sequence>MRKHRLVHGYAQPVGHRGERGSQFELDSSDGMSITSGHVRVMISTGFQEVSDLPVTEVGVTVRVDTGSHRREVRIGLLQPTGHFLARSEHATPEAHHPLQAAVEFHDSLAARGLVQPVRVLGDHTREQPMPPESGRRPVPRARALPVKSC</sequence>
<evidence type="ECO:0000313" key="3">
    <source>
        <dbReference type="Proteomes" id="UP000053669"/>
    </source>
</evidence>
<reference evidence="2 3" key="1">
    <citation type="submission" date="2015-10" db="EMBL/GenBank/DDBJ databases">
        <title>Draft genome sequence of Streptomyces canus DSM 40017, type strain for the species Streptomyces canus.</title>
        <authorList>
            <person name="Ruckert C."/>
            <person name="Winkler A."/>
            <person name="Kalinowski J."/>
            <person name="Kampfer P."/>
            <person name="Glaeser S."/>
        </authorList>
    </citation>
    <scope>NUCLEOTIDE SEQUENCE [LARGE SCALE GENOMIC DNA]</scope>
    <source>
        <strain evidence="2 3">DSM 40017</strain>
    </source>
</reference>
<gene>
    <name evidence="2" type="ORF">AQJ46_18125</name>
</gene>
<accession>A0A101SAV7</accession>
<feature type="compositionally biased region" description="Low complexity" evidence="1">
    <location>
        <begin position="141"/>
        <end position="150"/>
    </location>
</feature>
<comment type="caution">
    <text evidence="2">The sequence shown here is derived from an EMBL/GenBank/DDBJ whole genome shotgun (WGS) entry which is preliminary data.</text>
</comment>
<evidence type="ECO:0000313" key="2">
    <source>
        <dbReference type="EMBL" id="KUN70277.1"/>
    </source>
</evidence>